<evidence type="ECO:0000256" key="3">
    <source>
        <dbReference type="ARBA" id="ARBA00022692"/>
    </source>
</evidence>
<dbReference type="GO" id="GO:0016020">
    <property type="term" value="C:membrane"/>
    <property type="evidence" value="ECO:0007669"/>
    <property type="project" value="UniProtKB-SubCell"/>
</dbReference>
<organism evidence="8 9">
    <name type="scientific">Deinococcus cellulosilyticus (strain DSM 18568 / NBRC 106333 / KACC 11606 / 5516J-15)</name>
    <dbReference type="NCBI Taxonomy" id="1223518"/>
    <lineage>
        <taxon>Bacteria</taxon>
        <taxon>Thermotogati</taxon>
        <taxon>Deinococcota</taxon>
        <taxon>Deinococci</taxon>
        <taxon>Deinococcales</taxon>
        <taxon>Deinococcaceae</taxon>
        <taxon>Deinococcus</taxon>
    </lineage>
</organism>
<keyword evidence="4 6" id="KW-1133">Transmembrane helix</keyword>
<keyword evidence="9" id="KW-1185">Reference proteome</keyword>
<feature type="transmembrane region" description="Helical" evidence="6">
    <location>
        <begin position="185"/>
        <end position="204"/>
    </location>
</feature>
<dbReference type="InterPro" id="IPR000620">
    <property type="entry name" value="EamA_dom"/>
</dbReference>
<comment type="caution">
    <text evidence="8">The sequence shown here is derived from an EMBL/GenBank/DDBJ whole genome shotgun (WGS) entry which is preliminary data.</text>
</comment>
<comment type="subcellular location">
    <subcellularLocation>
        <location evidence="1">Membrane</location>
        <topology evidence="1">Multi-pass membrane protein</topology>
    </subcellularLocation>
</comment>
<reference evidence="8 9" key="1">
    <citation type="submission" date="2019-07" db="EMBL/GenBank/DDBJ databases">
        <title>Whole genome shotgun sequence of Deinococcus cellulosilyticus NBRC 106333.</title>
        <authorList>
            <person name="Hosoyama A."/>
            <person name="Uohara A."/>
            <person name="Ohji S."/>
            <person name="Ichikawa N."/>
        </authorList>
    </citation>
    <scope>NUCLEOTIDE SEQUENCE [LARGE SCALE GENOMIC DNA]</scope>
    <source>
        <strain evidence="8 9">NBRC 106333</strain>
    </source>
</reference>
<keyword evidence="3 6" id="KW-0812">Transmembrane</keyword>
<dbReference type="Proteomes" id="UP000321306">
    <property type="component" value="Unassembled WGS sequence"/>
</dbReference>
<evidence type="ECO:0000256" key="4">
    <source>
        <dbReference type="ARBA" id="ARBA00022989"/>
    </source>
</evidence>
<keyword evidence="5 6" id="KW-0472">Membrane</keyword>
<dbReference type="PANTHER" id="PTHR32322:SF2">
    <property type="entry name" value="EAMA DOMAIN-CONTAINING PROTEIN"/>
    <property type="match status" value="1"/>
</dbReference>
<name>A0A511N014_DEIC1</name>
<proteinExistence type="inferred from homology"/>
<evidence type="ECO:0000256" key="1">
    <source>
        <dbReference type="ARBA" id="ARBA00004141"/>
    </source>
</evidence>
<dbReference type="RefSeq" id="WP_146883358.1">
    <property type="nucleotide sequence ID" value="NZ_BJXB01000005.1"/>
</dbReference>
<accession>A0A511N014</accession>
<gene>
    <name evidence="8" type="primary">yedA</name>
    <name evidence="8" type="ORF">DC3_14020</name>
</gene>
<dbReference type="OrthoDB" id="67135at2"/>
<dbReference type="AlphaFoldDB" id="A0A511N014"/>
<comment type="similarity">
    <text evidence="2">Belongs to the EamA transporter family.</text>
</comment>
<evidence type="ECO:0000313" key="9">
    <source>
        <dbReference type="Proteomes" id="UP000321306"/>
    </source>
</evidence>
<feature type="domain" description="EamA" evidence="7">
    <location>
        <begin position="155"/>
        <end position="288"/>
    </location>
</feature>
<dbReference type="NCBIfam" id="NF008432">
    <property type="entry name" value="PRK11272.1"/>
    <property type="match status" value="1"/>
</dbReference>
<feature type="transmembrane region" description="Helical" evidence="6">
    <location>
        <begin position="12"/>
        <end position="30"/>
    </location>
</feature>
<evidence type="ECO:0000259" key="7">
    <source>
        <dbReference type="Pfam" id="PF00892"/>
    </source>
</evidence>
<feature type="transmembrane region" description="Helical" evidence="6">
    <location>
        <begin position="216"/>
        <end position="238"/>
    </location>
</feature>
<feature type="transmembrane region" description="Helical" evidence="6">
    <location>
        <begin position="271"/>
        <end position="289"/>
    </location>
</feature>
<dbReference type="InterPro" id="IPR050638">
    <property type="entry name" value="AA-Vitamin_Transporters"/>
</dbReference>
<feature type="domain" description="EamA" evidence="7">
    <location>
        <begin position="18"/>
        <end position="144"/>
    </location>
</feature>
<feature type="transmembrane region" description="Helical" evidence="6">
    <location>
        <begin position="128"/>
        <end position="145"/>
    </location>
</feature>
<dbReference type="SUPFAM" id="SSF103481">
    <property type="entry name" value="Multidrug resistance efflux transporter EmrE"/>
    <property type="match status" value="2"/>
</dbReference>
<evidence type="ECO:0000256" key="6">
    <source>
        <dbReference type="SAM" id="Phobius"/>
    </source>
</evidence>
<dbReference type="InterPro" id="IPR037185">
    <property type="entry name" value="EmrE-like"/>
</dbReference>
<evidence type="ECO:0000313" key="8">
    <source>
        <dbReference type="EMBL" id="GEM45767.1"/>
    </source>
</evidence>
<sequence length="298" mass="32091">MILSGTQSRPGNLVPLALTAVYLIWGSTYYAVHLTLESFPPFLQGGVRFTLAGLLMVLITLIQGKAMPSRKQLFNAFIASIFLVVIGHMLLVYAQQWATSSMTALAAATIPFWSTLWGLTRRQKPTRNDLLGLAVGFAGIVLLNLEKPMAATPAGLICLFVAPVVWAYGSIWLKGKDTPETFTLNSYMMLFAGLQNFAISLLLGEHMLKTPTLQTWGALGFLIVFGSMIAYTASAYLIQNTRPAVATSFAYVNPVIALLLGGLLAGENLPLKGWIAVGMIIGAVVLVVLKPLRKSASS</sequence>
<feature type="transmembrane region" description="Helical" evidence="6">
    <location>
        <begin position="73"/>
        <end position="91"/>
    </location>
</feature>
<evidence type="ECO:0000256" key="5">
    <source>
        <dbReference type="ARBA" id="ARBA00023136"/>
    </source>
</evidence>
<protein>
    <submittedName>
        <fullName evidence="8">Drug/metabolite exporter YedA</fullName>
    </submittedName>
</protein>
<dbReference type="EMBL" id="BJXB01000005">
    <property type="protein sequence ID" value="GEM45767.1"/>
    <property type="molecule type" value="Genomic_DNA"/>
</dbReference>
<dbReference type="Pfam" id="PF00892">
    <property type="entry name" value="EamA"/>
    <property type="match status" value="2"/>
</dbReference>
<feature type="transmembrane region" description="Helical" evidence="6">
    <location>
        <begin position="151"/>
        <end position="173"/>
    </location>
</feature>
<dbReference type="PANTHER" id="PTHR32322">
    <property type="entry name" value="INNER MEMBRANE TRANSPORTER"/>
    <property type="match status" value="1"/>
</dbReference>
<feature type="transmembrane region" description="Helical" evidence="6">
    <location>
        <begin position="97"/>
        <end position="116"/>
    </location>
</feature>
<feature type="transmembrane region" description="Helical" evidence="6">
    <location>
        <begin position="245"/>
        <end position="265"/>
    </location>
</feature>
<feature type="transmembrane region" description="Helical" evidence="6">
    <location>
        <begin position="42"/>
        <end position="61"/>
    </location>
</feature>
<evidence type="ECO:0000256" key="2">
    <source>
        <dbReference type="ARBA" id="ARBA00007362"/>
    </source>
</evidence>